<name>A0ABN8PDU5_9CNID</name>
<accession>A0ABN8PDU5</accession>
<comment type="similarity">
    <text evidence="5">Belongs to the BI1 family.</text>
</comment>
<proteinExistence type="inferred from homology"/>
<evidence type="ECO:0000256" key="3">
    <source>
        <dbReference type="ARBA" id="ARBA00022989"/>
    </source>
</evidence>
<dbReference type="EMBL" id="CALNXK010000067">
    <property type="protein sequence ID" value="CAH3141835.1"/>
    <property type="molecule type" value="Genomic_DNA"/>
</dbReference>
<feature type="transmembrane region" description="Helical" evidence="5">
    <location>
        <begin position="133"/>
        <end position="151"/>
    </location>
</feature>
<keyword evidence="2 5" id="KW-0812">Transmembrane</keyword>
<dbReference type="Proteomes" id="UP001159405">
    <property type="component" value="Unassembled WGS sequence"/>
</dbReference>
<dbReference type="Pfam" id="PF01027">
    <property type="entry name" value="Bax1-I"/>
    <property type="match status" value="1"/>
</dbReference>
<feature type="transmembrane region" description="Helical" evidence="5">
    <location>
        <begin position="188"/>
        <end position="206"/>
    </location>
</feature>
<organism evidence="6 7">
    <name type="scientific">Porites lobata</name>
    <dbReference type="NCBI Taxonomy" id="104759"/>
    <lineage>
        <taxon>Eukaryota</taxon>
        <taxon>Metazoa</taxon>
        <taxon>Cnidaria</taxon>
        <taxon>Anthozoa</taxon>
        <taxon>Hexacorallia</taxon>
        <taxon>Scleractinia</taxon>
        <taxon>Fungiina</taxon>
        <taxon>Poritidae</taxon>
        <taxon>Porites</taxon>
    </lineage>
</organism>
<dbReference type="InterPro" id="IPR006214">
    <property type="entry name" value="Bax_inhibitor_1-related"/>
</dbReference>
<feature type="transmembrane region" description="Helical" evidence="5">
    <location>
        <begin position="78"/>
        <end position="95"/>
    </location>
</feature>
<keyword evidence="7" id="KW-1185">Reference proteome</keyword>
<keyword evidence="4 5" id="KW-0472">Membrane</keyword>
<comment type="subcellular location">
    <subcellularLocation>
        <location evidence="1">Membrane</location>
        <topology evidence="1">Multi-pass membrane protein</topology>
    </subcellularLocation>
</comment>
<sequence>MATSKGDPTGSLFGNPKMSSLEEDFTYGVTVAQTNLKIRLGFLRKVYGILTAQLTLTVIVAAIFMYSEGIKGFVQSRPEVLMVAFVLSIGLLLGLMFKRKEHPTNMYLLLAFTLSEAYTVGTLVTFYDQVLVLEAFILTMATTMALTVYTLQSKRDYSSWGAGLFTILWILILAGFLQFFFHSETFELVYAIAGALLFSAFIVFDTHMLMNKLSPEEYILASINLYLDIINLFIEILRILEAMKKQ</sequence>
<evidence type="ECO:0000256" key="2">
    <source>
        <dbReference type="ARBA" id="ARBA00022692"/>
    </source>
</evidence>
<comment type="caution">
    <text evidence="6">The sequence shown here is derived from an EMBL/GenBank/DDBJ whole genome shotgun (WGS) entry which is preliminary data.</text>
</comment>
<dbReference type="CDD" id="cd10429">
    <property type="entry name" value="GAAP_like"/>
    <property type="match status" value="1"/>
</dbReference>
<evidence type="ECO:0000256" key="4">
    <source>
        <dbReference type="ARBA" id="ARBA00023136"/>
    </source>
</evidence>
<evidence type="ECO:0000256" key="1">
    <source>
        <dbReference type="ARBA" id="ARBA00004141"/>
    </source>
</evidence>
<dbReference type="PANTHER" id="PTHR23291:SF50">
    <property type="entry name" value="PROTEIN LIFEGUARD 4"/>
    <property type="match status" value="1"/>
</dbReference>
<evidence type="ECO:0008006" key="8">
    <source>
        <dbReference type="Google" id="ProtNLM"/>
    </source>
</evidence>
<dbReference type="PANTHER" id="PTHR23291">
    <property type="entry name" value="BAX INHIBITOR-RELATED"/>
    <property type="match status" value="1"/>
</dbReference>
<protein>
    <recommendedName>
        <fullName evidence="8">Transmembrane BAX inhibitor motif-containing protein 4</fullName>
    </recommendedName>
</protein>
<evidence type="ECO:0000313" key="7">
    <source>
        <dbReference type="Proteomes" id="UP001159405"/>
    </source>
</evidence>
<feature type="transmembrane region" description="Helical" evidence="5">
    <location>
        <begin position="163"/>
        <end position="182"/>
    </location>
</feature>
<feature type="transmembrane region" description="Helical" evidence="5">
    <location>
        <begin position="107"/>
        <end position="127"/>
    </location>
</feature>
<evidence type="ECO:0000256" key="5">
    <source>
        <dbReference type="RuleBase" id="RU004379"/>
    </source>
</evidence>
<feature type="transmembrane region" description="Helical" evidence="5">
    <location>
        <begin position="46"/>
        <end position="66"/>
    </location>
</feature>
<keyword evidence="3 5" id="KW-1133">Transmembrane helix</keyword>
<evidence type="ECO:0000313" key="6">
    <source>
        <dbReference type="EMBL" id="CAH3141835.1"/>
    </source>
</evidence>
<gene>
    <name evidence="6" type="ORF">PLOB_00042001</name>
</gene>
<reference evidence="6 7" key="1">
    <citation type="submission" date="2022-05" db="EMBL/GenBank/DDBJ databases">
        <authorList>
            <consortium name="Genoscope - CEA"/>
            <person name="William W."/>
        </authorList>
    </citation>
    <scope>NUCLEOTIDE SEQUENCE [LARGE SCALE GENOMIC DNA]</scope>
</reference>